<reference evidence="2 3" key="1">
    <citation type="submission" date="2021-03" db="EMBL/GenBank/DDBJ databases">
        <title>novel species isolated from a fishpond in China.</title>
        <authorList>
            <person name="Lu H."/>
            <person name="Cai Z."/>
        </authorList>
    </citation>
    <scope>NUCLEOTIDE SEQUENCE [LARGE SCALE GENOMIC DNA]</scope>
    <source>
        <strain evidence="2 3">YJ13C</strain>
    </source>
</reference>
<evidence type="ECO:0000313" key="2">
    <source>
        <dbReference type="EMBL" id="MBN7814660.1"/>
    </source>
</evidence>
<keyword evidence="3" id="KW-1185">Reference proteome</keyword>
<sequence length="688" mass="73746">MKKALLTYGLMIILPLMVMDFANVSFAQRSFVTPGLAGSRIESLDAISVEVSGKLALCSHSEKGHIILTVNGGKAPYTYKWNTLETTKDRTNLYAGTYTVDITDALGTVHTERIVVQPPFPLILNPITVTDATCGSGADGSAKVSVKVGRGEPYKVTWSNGVTDKWEVNGLEPGIHSVTVADIYNCDVTVSFEVKAASEGISANETIQDLSCGGGNDGAINLSVSGGVAPYTYKWSNGATTKDISGVSEGAYSVIIKDQKGCSYTANYLVKTPVSMSVSESILAPACEGNATGQIDLAIVGGKSPYTFKWSNGQTTASASSLTAGNYSVLITDASGCTVEKQFTLTPSSQLDLRVVQQENVSCSGNEDGKIELALSGAFGTYQVIWSDGVEGVLNRENLAAGTYSVKAKDSSGCEVSKAFEIKGAGNIEARIESMLDVDCAEGSITGVAWVSIQGGQEPYTIEWNTGDSNAREINYFQTGTLKVKISDASGCSVVTEAKVDYPKQNAQGGRLNFQYRKLEITNEPEVQVDEEIIFESEISEEFIAWEWHFGDGKKSTDKDPIHVFDKAGSFEVTLTAYDIYGCSSIEKNLVQVIIPEDMIVIPNAFTPNGDGLNDTFIPKVKAVSNFSMEIFNTWGERIYSTTSLESRGWDGTYKGQASPAGNYLYKITYTSAAGENLSRTGGITLIR</sequence>
<proteinExistence type="predicted"/>
<dbReference type="SUPFAM" id="SSF49299">
    <property type="entry name" value="PKD domain"/>
    <property type="match status" value="1"/>
</dbReference>
<gene>
    <name evidence="2" type="ORF">J0A69_04435</name>
</gene>
<dbReference type="Pfam" id="PF18911">
    <property type="entry name" value="PKD_4"/>
    <property type="match status" value="1"/>
</dbReference>
<evidence type="ECO:0000259" key="1">
    <source>
        <dbReference type="PROSITE" id="PS50093"/>
    </source>
</evidence>
<organism evidence="2 3">
    <name type="scientific">Algoriphagus pacificus</name>
    <dbReference type="NCBI Taxonomy" id="2811234"/>
    <lineage>
        <taxon>Bacteria</taxon>
        <taxon>Pseudomonadati</taxon>
        <taxon>Bacteroidota</taxon>
        <taxon>Cytophagia</taxon>
        <taxon>Cytophagales</taxon>
        <taxon>Cyclobacteriaceae</taxon>
        <taxon>Algoriphagus</taxon>
    </lineage>
</organism>
<dbReference type="Gene3D" id="2.60.40.740">
    <property type="match status" value="3"/>
</dbReference>
<dbReference type="InterPro" id="IPR013783">
    <property type="entry name" value="Ig-like_fold"/>
</dbReference>
<dbReference type="InterPro" id="IPR000601">
    <property type="entry name" value="PKD_dom"/>
</dbReference>
<dbReference type="InterPro" id="IPR026341">
    <property type="entry name" value="T9SS_type_B"/>
</dbReference>
<dbReference type="PROSITE" id="PS50093">
    <property type="entry name" value="PKD"/>
    <property type="match status" value="1"/>
</dbReference>
<protein>
    <submittedName>
        <fullName evidence="2">Gliding motility-associated C-terminal domain-containing protein</fullName>
    </submittedName>
</protein>
<dbReference type="InterPro" id="IPR035986">
    <property type="entry name" value="PKD_dom_sf"/>
</dbReference>
<dbReference type="RefSeq" id="WP_206585290.1">
    <property type="nucleotide sequence ID" value="NZ_JAFKCU010000001.1"/>
</dbReference>
<dbReference type="Pfam" id="PF13585">
    <property type="entry name" value="CHU_C"/>
    <property type="match status" value="1"/>
</dbReference>
<dbReference type="NCBIfam" id="TIGR04131">
    <property type="entry name" value="Bac_Flav_CTERM"/>
    <property type="match status" value="1"/>
</dbReference>
<dbReference type="Pfam" id="PF13573">
    <property type="entry name" value="SprB"/>
    <property type="match status" value="4"/>
</dbReference>
<dbReference type="SMART" id="SM00089">
    <property type="entry name" value="PKD"/>
    <property type="match status" value="1"/>
</dbReference>
<evidence type="ECO:0000313" key="3">
    <source>
        <dbReference type="Proteomes" id="UP000664480"/>
    </source>
</evidence>
<name>A0ABS3CEL7_9BACT</name>
<dbReference type="InterPro" id="IPR025667">
    <property type="entry name" value="SprB_repeat"/>
</dbReference>
<dbReference type="Gene3D" id="2.60.40.10">
    <property type="entry name" value="Immunoglobulins"/>
    <property type="match status" value="1"/>
</dbReference>
<dbReference type="InterPro" id="IPR022409">
    <property type="entry name" value="PKD/Chitinase_dom"/>
</dbReference>
<dbReference type="CDD" id="cd00146">
    <property type="entry name" value="PKD"/>
    <property type="match status" value="1"/>
</dbReference>
<comment type="caution">
    <text evidence="2">The sequence shown here is derived from an EMBL/GenBank/DDBJ whole genome shotgun (WGS) entry which is preliminary data.</text>
</comment>
<dbReference type="EMBL" id="JAFKCU010000001">
    <property type="protein sequence ID" value="MBN7814660.1"/>
    <property type="molecule type" value="Genomic_DNA"/>
</dbReference>
<accession>A0ABS3CEL7</accession>
<dbReference type="Proteomes" id="UP000664480">
    <property type="component" value="Unassembled WGS sequence"/>
</dbReference>
<feature type="domain" description="PKD" evidence="1">
    <location>
        <begin position="529"/>
        <end position="582"/>
    </location>
</feature>